<dbReference type="InterPro" id="IPR035903">
    <property type="entry name" value="HesB-like_dom_sf"/>
</dbReference>
<gene>
    <name evidence="2" type="primary">erpA</name>
    <name evidence="2" type="ORF">SAMEA4412673_00680</name>
</gene>
<dbReference type="EMBL" id="LT906468">
    <property type="protein sequence ID" value="SNV42638.1"/>
    <property type="molecule type" value="Genomic_DNA"/>
</dbReference>
<dbReference type="InterPro" id="IPR016092">
    <property type="entry name" value="ATAP"/>
</dbReference>
<dbReference type="InterPro" id="IPR031108">
    <property type="entry name" value="IscA_plant_cyanobact"/>
</dbReference>
<dbReference type="AlphaFoldDB" id="A0AAJ4X949"/>
<feature type="domain" description="Core" evidence="1">
    <location>
        <begin position="58"/>
        <end position="158"/>
    </location>
</feature>
<dbReference type="SUPFAM" id="SSF89360">
    <property type="entry name" value="HesB-like domain"/>
    <property type="match status" value="1"/>
</dbReference>
<accession>A0AAJ4X949</accession>
<dbReference type="NCBIfam" id="TIGR00049">
    <property type="entry name" value="iron-sulfur cluster assembly accessory protein"/>
    <property type="match status" value="1"/>
</dbReference>
<dbReference type="InterPro" id="IPR017870">
    <property type="entry name" value="FeS_cluster_insertion_CS"/>
</dbReference>
<dbReference type="InterPro" id="IPR000361">
    <property type="entry name" value="ATAP_core_dom"/>
</dbReference>
<dbReference type="KEGG" id="smiz:4412673_00680"/>
<dbReference type="GO" id="GO:0030674">
    <property type="term" value="F:protein-macromolecule adaptor activity"/>
    <property type="evidence" value="ECO:0007669"/>
    <property type="project" value="TreeGrafter"/>
</dbReference>
<dbReference type="PANTHER" id="PTHR47265:SF1">
    <property type="entry name" value="IRON-SULFUR ASSEMBLY PROTEIN ISCA, CHLOROPLASTIC"/>
    <property type="match status" value="1"/>
</dbReference>
<protein>
    <submittedName>
        <fullName evidence="2">Iron-sulfur cluster insertion protein erpA</fullName>
    </submittedName>
</protein>
<dbReference type="Gene3D" id="2.60.300.12">
    <property type="entry name" value="HesB-like domain"/>
    <property type="match status" value="1"/>
</dbReference>
<sequence>MANYPADNCPSLAICSVFADCHNQVAYLKGNRKLCIFVAINSEEINMASDNLTAVAPVTFTEGALNELNKLIDQQEIGADFGLRIGVEGGGCSGMSYILGFDQIKDGDTEYNIQGMRVFMNKAHGLYLAGMEIDFKNGLDARGFTFNNPNASSTCGCGSSFSA</sequence>
<dbReference type="PANTHER" id="PTHR47265">
    <property type="entry name" value="IRON-SULFUR ASSEMBLY PROTEIN ISCA, CHLOROPLASTIC"/>
    <property type="match status" value="1"/>
</dbReference>
<dbReference type="GO" id="GO:0051537">
    <property type="term" value="F:2 iron, 2 sulfur cluster binding"/>
    <property type="evidence" value="ECO:0007669"/>
    <property type="project" value="UniProtKB-ARBA"/>
</dbReference>
<dbReference type="PROSITE" id="PS01152">
    <property type="entry name" value="HESB"/>
    <property type="match status" value="1"/>
</dbReference>
<reference evidence="2 3" key="1">
    <citation type="submission" date="2017-06" db="EMBL/GenBank/DDBJ databases">
        <authorList>
            <consortium name="Pathogen Informatics"/>
        </authorList>
    </citation>
    <scope>NUCLEOTIDE SEQUENCE [LARGE SCALE GENOMIC DNA]</scope>
    <source>
        <strain evidence="2 3">NCTC12149</strain>
    </source>
</reference>
<name>A0AAJ4X949_9SPHI</name>
<dbReference type="Proteomes" id="UP000215355">
    <property type="component" value="Chromosome 1"/>
</dbReference>
<organism evidence="2 3">
    <name type="scientific">Sphingobacterium mizutaii</name>
    <dbReference type="NCBI Taxonomy" id="1010"/>
    <lineage>
        <taxon>Bacteria</taxon>
        <taxon>Pseudomonadati</taxon>
        <taxon>Bacteroidota</taxon>
        <taxon>Sphingobacteriia</taxon>
        <taxon>Sphingobacteriales</taxon>
        <taxon>Sphingobacteriaceae</taxon>
        <taxon>Sphingobacterium</taxon>
    </lineage>
</organism>
<evidence type="ECO:0000313" key="2">
    <source>
        <dbReference type="EMBL" id="SNV42638.1"/>
    </source>
</evidence>
<proteinExistence type="predicted"/>
<dbReference type="GO" id="GO:0016226">
    <property type="term" value="P:iron-sulfur cluster assembly"/>
    <property type="evidence" value="ECO:0007669"/>
    <property type="project" value="InterPro"/>
</dbReference>
<evidence type="ECO:0000313" key="3">
    <source>
        <dbReference type="Proteomes" id="UP000215355"/>
    </source>
</evidence>
<evidence type="ECO:0000259" key="1">
    <source>
        <dbReference type="Pfam" id="PF01521"/>
    </source>
</evidence>
<dbReference type="Pfam" id="PF01521">
    <property type="entry name" value="Fe-S_biosyn"/>
    <property type="match status" value="1"/>
</dbReference>